<dbReference type="AlphaFoldDB" id="A0A7W4J2E0"/>
<evidence type="ECO:0000259" key="1">
    <source>
        <dbReference type="Pfam" id="PF06983"/>
    </source>
</evidence>
<proteinExistence type="predicted"/>
<dbReference type="Proteomes" id="UP000577891">
    <property type="component" value="Unassembled WGS sequence"/>
</dbReference>
<dbReference type="EMBL" id="JABEQE010000014">
    <property type="protein sequence ID" value="MBB2173392.1"/>
    <property type="molecule type" value="Genomic_DNA"/>
</dbReference>
<organism evidence="2 3">
    <name type="scientific">Gluconacetobacter asukensis</name>
    <dbReference type="NCBI Taxonomy" id="1017181"/>
    <lineage>
        <taxon>Bacteria</taxon>
        <taxon>Pseudomonadati</taxon>
        <taxon>Pseudomonadota</taxon>
        <taxon>Alphaproteobacteria</taxon>
        <taxon>Acetobacterales</taxon>
        <taxon>Acetobacteraceae</taxon>
        <taxon>Gluconacetobacter</taxon>
    </lineage>
</organism>
<feature type="domain" description="PhnB-like" evidence="1">
    <location>
        <begin position="4"/>
        <end position="120"/>
    </location>
</feature>
<dbReference type="RefSeq" id="WP_182979894.1">
    <property type="nucleotide sequence ID" value="NZ_BAABGB010000023.1"/>
</dbReference>
<dbReference type="PANTHER" id="PTHR33990:SF2">
    <property type="entry name" value="PHNB-LIKE DOMAIN-CONTAINING PROTEIN"/>
    <property type="match status" value="1"/>
</dbReference>
<dbReference type="PANTHER" id="PTHR33990">
    <property type="entry name" value="PROTEIN YJDN-RELATED"/>
    <property type="match status" value="1"/>
</dbReference>
<reference evidence="2 3" key="1">
    <citation type="submission" date="2020-04" db="EMBL/GenBank/DDBJ databases">
        <title>Description of novel Gluconacetobacter.</title>
        <authorList>
            <person name="Sombolestani A."/>
        </authorList>
    </citation>
    <scope>NUCLEOTIDE SEQUENCE [LARGE SCALE GENOMIC DNA]</scope>
    <source>
        <strain evidence="2 3">LMG 27724</strain>
    </source>
</reference>
<dbReference type="InterPro" id="IPR029068">
    <property type="entry name" value="Glyas_Bleomycin-R_OHBP_Dase"/>
</dbReference>
<dbReference type="InterPro" id="IPR028973">
    <property type="entry name" value="PhnB-like"/>
</dbReference>
<gene>
    <name evidence="2" type="ORF">HLH35_14910</name>
</gene>
<evidence type="ECO:0000313" key="3">
    <source>
        <dbReference type="Proteomes" id="UP000577891"/>
    </source>
</evidence>
<dbReference type="Pfam" id="PF06983">
    <property type="entry name" value="3-dmu-9_3-mt"/>
    <property type="match status" value="1"/>
</dbReference>
<dbReference type="InterPro" id="IPR009725">
    <property type="entry name" value="3_dmu_93_MTrfase"/>
</dbReference>
<keyword evidence="3" id="KW-1185">Reference proteome</keyword>
<protein>
    <submittedName>
        <fullName evidence="2">VOC family protein</fullName>
    </submittedName>
</protein>
<dbReference type="Gene3D" id="3.10.180.10">
    <property type="entry name" value="2,3-Dihydroxybiphenyl 1,2-Dioxygenase, domain 1"/>
    <property type="match status" value="1"/>
</dbReference>
<dbReference type="SUPFAM" id="SSF54593">
    <property type="entry name" value="Glyoxalase/Bleomycin resistance protein/Dihydroxybiphenyl dioxygenase"/>
    <property type="match status" value="1"/>
</dbReference>
<dbReference type="PIRSF" id="PIRSF021700">
    <property type="entry name" value="3_dmu_93_MTrfase"/>
    <property type="match status" value="1"/>
</dbReference>
<accession>A0A7W4J2E0</accession>
<name>A0A7W4J2E0_9PROT</name>
<dbReference type="CDD" id="cd06588">
    <property type="entry name" value="PhnB_like"/>
    <property type="match status" value="1"/>
</dbReference>
<sequence length="164" mass="17768">MPGKIVTCLWFDHGEARKAAEFYAATFPDSHVGQTLRSPADYPGGQEGSELTVEFTVLGQAFVGLNGGRGFMPNEAVSFQVMTEDQAETDRYWDAIVGNGGSESACSWCKDRWGFSWQIVPRILLAALQDPDRAAAKRAMEAMMTMGRIDIARIEAARAGAGTA</sequence>
<evidence type="ECO:0000313" key="2">
    <source>
        <dbReference type="EMBL" id="MBB2173392.1"/>
    </source>
</evidence>
<comment type="caution">
    <text evidence="2">The sequence shown here is derived from an EMBL/GenBank/DDBJ whole genome shotgun (WGS) entry which is preliminary data.</text>
</comment>